<dbReference type="InterPro" id="IPR028154">
    <property type="entry name" value="AMP-dep_Lig_C"/>
</dbReference>
<proteinExistence type="inferred from homology"/>
<dbReference type="AlphaFoldDB" id="A0A1M4ZZM0"/>
<dbReference type="Gene3D" id="3.30.300.30">
    <property type="match status" value="1"/>
</dbReference>
<dbReference type="Pfam" id="PF00501">
    <property type="entry name" value="AMP-binding"/>
    <property type="match status" value="1"/>
</dbReference>
<evidence type="ECO:0000256" key="9">
    <source>
        <dbReference type="ARBA" id="ARBA00068695"/>
    </source>
</evidence>
<dbReference type="InterPro" id="IPR051414">
    <property type="entry name" value="Adenylate-forming_Reductase"/>
</dbReference>
<dbReference type="Gene3D" id="3.40.50.12780">
    <property type="entry name" value="N-terminal domain of ligase-like"/>
    <property type="match status" value="1"/>
</dbReference>
<evidence type="ECO:0000256" key="1">
    <source>
        <dbReference type="ARBA" id="ARBA00011245"/>
    </source>
</evidence>
<name>A0A1M4ZZM0_9BACT</name>
<comment type="similarity">
    <text evidence="7 11">Belongs to the phenylacetyl-CoA ligase family.</text>
</comment>
<evidence type="ECO:0000256" key="5">
    <source>
        <dbReference type="ARBA" id="ARBA00022741"/>
    </source>
</evidence>
<feature type="domain" description="AMP-dependent ligase C-terminal" evidence="13">
    <location>
        <begin position="341"/>
        <end position="437"/>
    </location>
</feature>
<dbReference type="GO" id="GO:0010124">
    <property type="term" value="P:phenylacetate catabolic process"/>
    <property type="evidence" value="ECO:0007669"/>
    <property type="project" value="UniProtKB-UniRule"/>
</dbReference>
<keyword evidence="15" id="KW-1185">Reference proteome</keyword>
<evidence type="ECO:0000256" key="8">
    <source>
        <dbReference type="ARBA" id="ARBA00066629"/>
    </source>
</evidence>
<dbReference type="Pfam" id="PF14535">
    <property type="entry name" value="AMP-binding_C_2"/>
    <property type="match status" value="1"/>
</dbReference>
<evidence type="ECO:0000313" key="14">
    <source>
        <dbReference type="EMBL" id="SHF23086.1"/>
    </source>
</evidence>
<dbReference type="InterPro" id="IPR000873">
    <property type="entry name" value="AMP-dep_synth/lig_dom"/>
</dbReference>
<evidence type="ECO:0000256" key="2">
    <source>
        <dbReference type="ARBA" id="ARBA00022450"/>
    </source>
</evidence>
<dbReference type="EMBL" id="FQVB01000013">
    <property type="protein sequence ID" value="SHF23086.1"/>
    <property type="molecule type" value="Genomic_DNA"/>
</dbReference>
<evidence type="ECO:0000256" key="7">
    <source>
        <dbReference type="ARBA" id="ARBA00061566"/>
    </source>
</evidence>
<dbReference type="FunFam" id="3.40.50.12780:FF:000016">
    <property type="entry name" value="Phenylacetate-coenzyme A ligase"/>
    <property type="match status" value="1"/>
</dbReference>
<dbReference type="UniPathway" id="UPA00930"/>
<dbReference type="SUPFAM" id="SSF56801">
    <property type="entry name" value="Acetyl-CoA synthetase-like"/>
    <property type="match status" value="1"/>
</dbReference>
<comment type="catalytic activity">
    <reaction evidence="11">
        <text>2-phenylacetate + ATP + CoA = phenylacetyl-CoA + AMP + diphosphate</text>
        <dbReference type="Rhea" id="RHEA:20956"/>
        <dbReference type="ChEBI" id="CHEBI:18401"/>
        <dbReference type="ChEBI" id="CHEBI:30616"/>
        <dbReference type="ChEBI" id="CHEBI:33019"/>
        <dbReference type="ChEBI" id="CHEBI:57287"/>
        <dbReference type="ChEBI" id="CHEBI:57390"/>
        <dbReference type="ChEBI" id="CHEBI:456215"/>
        <dbReference type="EC" id="6.2.1.30"/>
    </reaction>
</comment>
<dbReference type="InterPro" id="IPR011880">
    <property type="entry name" value="PA_CoA_ligase"/>
</dbReference>
<dbReference type="RefSeq" id="WP_073038445.1">
    <property type="nucleotide sequence ID" value="NZ_FQVB01000013.1"/>
</dbReference>
<keyword evidence="4 11" id="KW-0436">Ligase</keyword>
<evidence type="ECO:0000259" key="13">
    <source>
        <dbReference type="Pfam" id="PF14535"/>
    </source>
</evidence>
<keyword evidence="3" id="KW-0597">Phosphoprotein</keyword>
<organism evidence="14 15">
    <name type="scientific">Desulfacinum infernum DSM 9756</name>
    <dbReference type="NCBI Taxonomy" id="1121391"/>
    <lineage>
        <taxon>Bacteria</taxon>
        <taxon>Pseudomonadati</taxon>
        <taxon>Thermodesulfobacteriota</taxon>
        <taxon>Syntrophobacteria</taxon>
        <taxon>Syntrophobacterales</taxon>
        <taxon>Syntrophobacteraceae</taxon>
        <taxon>Desulfacinum</taxon>
    </lineage>
</organism>
<accession>A0A1M4ZZM0</accession>
<gene>
    <name evidence="14" type="ORF">SAMN02745206_01576</name>
</gene>
<dbReference type="GO" id="GO:0000166">
    <property type="term" value="F:nucleotide binding"/>
    <property type="evidence" value="ECO:0007669"/>
    <property type="project" value="UniProtKB-KW"/>
</dbReference>
<comment type="subunit">
    <text evidence="1">Monomer.</text>
</comment>
<reference evidence="15" key="1">
    <citation type="submission" date="2016-11" db="EMBL/GenBank/DDBJ databases">
        <authorList>
            <person name="Varghese N."/>
            <person name="Submissions S."/>
        </authorList>
    </citation>
    <scope>NUCLEOTIDE SEQUENCE [LARGE SCALE GENOMIC DNA]</scope>
    <source>
        <strain evidence="15">DSM 9756</strain>
    </source>
</reference>
<evidence type="ECO:0000256" key="4">
    <source>
        <dbReference type="ARBA" id="ARBA00022598"/>
    </source>
</evidence>
<dbReference type="STRING" id="1121391.SAMN02745206_01576"/>
<dbReference type="PANTHER" id="PTHR43439">
    <property type="entry name" value="PHENYLACETATE-COENZYME A LIGASE"/>
    <property type="match status" value="1"/>
</dbReference>
<dbReference type="GO" id="GO:0047475">
    <property type="term" value="F:phenylacetate-CoA ligase activity"/>
    <property type="evidence" value="ECO:0007669"/>
    <property type="project" value="UniProtKB-EC"/>
</dbReference>
<protein>
    <recommendedName>
        <fullName evidence="9 11">Phenylacetate-coenzyme A ligase</fullName>
        <ecNumber evidence="8 11">6.2.1.30</ecNumber>
    </recommendedName>
    <alternativeName>
        <fullName evidence="10 11">Phenylacetyl-CoA ligase</fullName>
    </alternativeName>
</protein>
<dbReference type="InterPro" id="IPR042099">
    <property type="entry name" value="ANL_N_sf"/>
</dbReference>
<evidence type="ECO:0000256" key="3">
    <source>
        <dbReference type="ARBA" id="ARBA00022553"/>
    </source>
</evidence>
<evidence type="ECO:0000256" key="10">
    <source>
        <dbReference type="ARBA" id="ARBA00075111"/>
    </source>
</evidence>
<evidence type="ECO:0000259" key="12">
    <source>
        <dbReference type="Pfam" id="PF00501"/>
    </source>
</evidence>
<dbReference type="EC" id="6.2.1.30" evidence="8 11"/>
<evidence type="ECO:0000256" key="6">
    <source>
        <dbReference type="ARBA" id="ARBA00060591"/>
    </source>
</evidence>
<dbReference type="PIRSF" id="PIRSF006444">
    <property type="entry name" value="PaaK"/>
    <property type="match status" value="1"/>
</dbReference>
<evidence type="ECO:0000313" key="15">
    <source>
        <dbReference type="Proteomes" id="UP000184076"/>
    </source>
</evidence>
<keyword evidence="2" id="KW-0596">Phosphopantetheine</keyword>
<evidence type="ECO:0000256" key="11">
    <source>
        <dbReference type="PIRNR" id="PIRNR006444"/>
    </source>
</evidence>
<sequence>MLQNLQAEESYWDAKHEALSRDGLEALQVDRLRETVRRARRAPFYRERLQEISLEDIRSPQDVAHLPFTTKQDLRDAYPYGFLCQPKDRFVRLHVSSGTTGQATAVFYTRKDLDTWADLMARCLYMTGARPGDTFQNLTGYGLFTGGLGFHYGAERLGMLTIPSGAGNSKRQIQLMKDFDTTVIHIIPSYALRLMDVMQELGLDPKRDLSLRIAYLGAEPYSEEVRSRVEAFYGVKVFNSYGLSEMNGPGVAFECRFQNGLHIWEDAYLVEIVDPDTLEPVPEGRLGELVLTTLTREGMPLIRYRTKDLTRILPGDCPCGRPHRRLDRIQGRSDDMFILKGVNIFPIQVEQVLMAIPEVGNNYRIVLDRQNNVDTMTVEVEVTDKIFVEDMRHLQRIRNRITKELKSELLVTPAVSLVEPHSLPKNDGKAVRLIDRRNL</sequence>
<dbReference type="InterPro" id="IPR045851">
    <property type="entry name" value="AMP-bd_C_sf"/>
</dbReference>
<dbReference type="PANTHER" id="PTHR43439:SF2">
    <property type="entry name" value="ENZYME, PUTATIVE (JCVI)-RELATED"/>
    <property type="match status" value="1"/>
</dbReference>
<feature type="domain" description="AMP-dependent synthetase/ligase" evidence="12">
    <location>
        <begin position="88"/>
        <end position="291"/>
    </location>
</feature>
<dbReference type="OrthoDB" id="5484550at2"/>
<comment type="function">
    <text evidence="11">Catalyzes the activation of phenylacetic acid (PA) to phenylacetyl-CoA (PA-CoA).</text>
</comment>
<comment type="pathway">
    <text evidence="6 11">Aromatic compound metabolism; phenylacetate degradation.</text>
</comment>
<dbReference type="Proteomes" id="UP000184076">
    <property type="component" value="Unassembled WGS sequence"/>
</dbReference>
<keyword evidence="5 11" id="KW-0547">Nucleotide-binding</keyword>
<dbReference type="CDD" id="cd05913">
    <property type="entry name" value="PaaK"/>
    <property type="match status" value="1"/>
</dbReference>